<gene>
    <name evidence="1" type="ORF">LX73_2050</name>
</gene>
<dbReference type="OrthoDB" id="1525220at2"/>
<name>A0A5D3YHD0_9BACT</name>
<comment type="caution">
    <text evidence="1">The sequence shown here is derived from an EMBL/GenBank/DDBJ whole genome shotgun (WGS) entry which is preliminary data.</text>
</comment>
<organism evidence="1 2">
    <name type="scientific">Fodinibius salinus</name>
    <dbReference type="NCBI Taxonomy" id="860790"/>
    <lineage>
        <taxon>Bacteria</taxon>
        <taxon>Pseudomonadati</taxon>
        <taxon>Balneolota</taxon>
        <taxon>Balneolia</taxon>
        <taxon>Balneolales</taxon>
        <taxon>Balneolaceae</taxon>
        <taxon>Fodinibius</taxon>
    </lineage>
</organism>
<dbReference type="AlphaFoldDB" id="A0A5D3YHD0"/>
<dbReference type="RefSeq" id="WP_148899378.1">
    <property type="nucleotide sequence ID" value="NZ_VNHY01000003.1"/>
</dbReference>
<evidence type="ECO:0000313" key="1">
    <source>
        <dbReference type="EMBL" id="TYP92687.1"/>
    </source>
</evidence>
<sequence length="61" mass="7381">MDQIRWKKIEGIIDEALDKDTPKEQKKIIDKYSDKNKQLHQELLLFLESIHEAQEENFLQK</sequence>
<protein>
    <submittedName>
        <fullName evidence="1">Uncharacterized protein</fullName>
    </submittedName>
</protein>
<dbReference type="Proteomes" id="UP000324595">
    <property type="component" value="Unassembled WGS sequence"/>
</dbReference>
<dbReference type="EMBL" id="VNHY01000003">
    <property type="protein sequence ID" value="TYP92687.1"/>
    <property type="molecule type" value="Genomic_DNA"/>
</dbReference>
<reference evidence="1 2" key="1">
    <citation type="submission" date="2019-07" db="EMBL/GenBank/DDBJ databases">
        <title>Genomic Encyclopedia of Archaeal and Bacterial Type Strains, Phase II (KMG-II): from individual species to whole genera.</title>
        <authorList>
            <person name="Goeker M."/>
        </authorList>
    </citation>
    <scope>NUCLEOTIDE SEQUENCE [LARGE SCALE GENOMIC DNA]</scope>
    <source>
        <strain evidence="1 2">DSM 21935</strain>
    </source>
</reference>
<evidence type="ECO:0000313" key="2">
    <source>
        <dbReference type="Proteomes" id="UP000324595"/>
    </source>
</evidence>
<accession>A0A5D3YHD0</accession>
<keyword evidence="2" id="KW-1185">Reference proteome</keyword>
<proteinExistence type="predicted"/>